<gene>
    <name evidence="5" type="ORF">PAAG_02334</name>
</gene>
<dbReference type="GeneID" id="9098872"/>
<dbReference type="Pfam" id="PF05603">
    <property type="entry name" value="Hikeshi-like_N"/>
    <property type="match status" value="1"/>
</dbReference>
<reference evidence="5 6" key="1">
    <citation type="journal article" date="2011" name="PLoS Genet.">
        <title>Comparative genomic analysis of human fungal pathogens causing paracoccidioidomycosis.</title>
        <authorList>
            <person name="Desjardins C.A."/>
            <person name="Champion M.D."/>
            <person name="Holder J.W."/>
            <person name="Muszewska A."/>
            <person name="Goldberg J."/>
            <person name="Bailao A.M."/>
            <person name="Brigido M.M."/>
            <person name="Ferreira M.E."/>
            <person name="Garcia A.M."/>
            <person name="Grynberg M."/>
            <person name="Gujja S."/>
            <person name="Heiman D.I."/>
            <person name="Henn M.R."/>
            <person name="Kodira C.D."/>
            <person name="Leon-Narvaez H."/>
            <person name="Longo L.V."/>
            <person name="Ma L.J."/>
            <person name="Malavazi I."/>
            <person name="Matsuo A.L."/>
            <person name="Morais F.V."/>
            <person name="Pereira M."/>
            <person name="Rodriguez-Brito S."/>
            <person name="Sakthikumar S."/>
            <person name="Salem-Izacc S.M."/>
            <person name="Sykes S.M."/>
            <person name="Teixeira M.M."/>
            <person name="Vallejo M.C."/>
            <person name="Walter M.E."/>
            <person name="Yandava C."/>
            <person name="Young S."/>
            <person name="Zeng Q."/>
            <person name="Zucker J."/>
            <person name="Felipe M.S."/>
            <person name="Goldman G.H."/>
            <person name="Haas B.J."/>
            <person name="McEwen J.G."/>
            <person name="Nino-Vega G."/>
            <person name="Puccia R."/>
            <person name="San-Blas G."/>
            <person name="Soares C.M."/>
            <person name="Birren B.W."/>
            <person name="Cuomo C.A."/>
        </authorList>
    </citation>
    <scope>NUCLEOTIDE SEQUENCE [LARGE SCALE GENOMIC DNA]</scope>
    <source>
        <strain evidence="6">ATCC MYA-826 / Pb01</strain>
    </source>
</reference>
<feature type="region of interest" description="Disordered" evidence="2">
    <location>
        <begin position="117"/>
        <end position="141"/>
    </location>
</feature>
<evidence type="ECO:0000313" key="5">
    <source>
        <dbReference type="EMBL" id="EEH40279.1"/>
    </source>
</evidence>
<accession>C1GUL1</accession>
<dbReference type="AlphaFoldDB" id="C1GUL1"/>
<dbReference type="GO" id="GO:0005634">
    <property type="term" value="C:nucleus"/>
    <property type="evidence" value="ECO:0007669"/>
    <property type="project" value="TreeGrafter"/>
</dbReference>
<dbReference type="InterPro" id="IPR031318">
    <property type="entry name" value="OPI10"/>
</dbReference>
<dbReference type="RefSeq" id="XP_002795628.1">
    <property type="nucleotide sequence ID" value="XM_002795582.1"/>
</dbReference>
<evidence type="ECO:0000259" key="3">
    <source>
        <dbReference type="Pfam" id="PF05603"/>
    </source>
</evidence>
<feature type="domain" description="Hikeshi-like N-terminal" evidence="3">
    <location>
        <begin position="5"/>
        <end position="169"/>
    </location>
</feature>
<dbReference type="HOGENOM" id="CLU_084839_1_1_1"/>
<dbReference type="STRING" id="502779.C1GUL1"/>
<evidence type="ECO:0000256" key="2">
    <source>
        <dbReference type="SAM" id="MobiDB-lite"/>
    </source>
</evidence>
<dbReference type="eggNOG" id="KOG4067">
    <property type="taxonomic scope" value="Eukaryota"/>
</dbReference>
<keyword evidence="6" id="KW-1185">Reference proteome</keyword>
<evidence type="ECO:0000256" key="1">
    <source>
        <dbReference type="ARBA" id="ARBA00006623"/>
    </source>
</evidence>
<comment type="similarity">
    <text evidence="1">Belongs to the OPI10 family.</text>
</comment>
<dbReference type="EMBL" id="KN293996">
    <property type="protein sequence ID" value="EEH40279.1"/>
    <property type="molecule type" value="Genomic_DNA"/>
</dbReference>
<organism evidence="5 6">
    <name type="scientific">Paracoccidioides lutzii (strain ATCC MYA-826 / Pb01)</name>
    <name type="common">Paracoccidioides brasiliensis</name>
    <dbReference type="NCBI Taxonomy" id="502779"/>
    <lineage>
        <taxon>Eukaryota</taxon>
        <taxon>Fungi</taxon>
        <taxon>Dikarya</taxon>
        <taxon>Ascomycota</taxon>
        <taxon>Pezizomycotina</taxon>
        <taxon>Eurotiomycetes</taxon>
        <taxon>Eurotiomycetidae</taxon>
        <taxon>Onygenales</taxon>
        <taxon>Ajellomycetaceae</taxon>
        <taxon>Paracoccidioides</taxon>
    </lineage>
</organism>
<proteinExistence type="inferred from homology"/>
<dbReference type="GO" id="GO:0006606">
    <property type="term" value="P:protein import into nucleus"/>
    <property type="evidence" value="ECO:0007669"/>
    <property type="project" value="TreeGrafter"/>
</dbReference>
<evidence type="ECO:0000313" key="6">
    <source>
        <dbReference type="Proteomes" id="UP000002059"/>
    </source>
</evidence>
<dbReference type="OrthoDB" id="10248398at2759"/>
<dbReference type="VEuPathDB" id="FungiDB:PAAG_02334"/>
<sequence length="260" mass="28045">MFSVILPSRPCLTNVVPIQSDPTTPATNFAFTFSAAPKFSHIVIFLLPGVTLPANTAAAVYIQFPPDLLLNRNSGPENQNLTATSTPTSASPNFKFLGAIANEKPSAIFKVNFPGPRRRTEAEEEDDMLDEGATRPLADTDINPNATFTLGVSIEPAQNVAAMMANLQNQLQPSLPSTTDLVRLSGQQAAAAKLTPQVSTKILAQRIIGNAFNYLASFAASDPRAGGEEVVPLRAFRDWWTKFERRIDTDPGFLEKGDGV</sequence>
<dbReference type="PANTHER" id="PTHR12925:SF0">
    <property type="entry name" value="PROTEIN HIKESHI"/>
    <property type="match status" value="1"/>
</dbReference>
<dbReference type="Proteomes" id="UP000002059">
    <property type="component" value="Partially assembled WGS sequence"/>
</dbReference>
<evidence type="ECO:0000259" key="4">
    <source>
        <dbReference type="Pfam" id="PF21057"/>
    </source>
</evidence>
<feature type="domain" description="Hikeshi-like C-terminal" evidence="4">
    <location>
        <begin position="199"/>
        <end position="256"/>
    </location>
</feature>
<dbReference type="PANTHER" id="PTHR12925">
    <property type="entry name" value="HIKESHI FAMILY MEMBER"/>
    <property type="match status" value="1"/>
</dbReference>
<name>C1GUL1_PARBA</name>
<dbReference type="Pfam" id="PF21057">
    <property type="entry name" value="Hikeshi-like_C"/>
    <property type="match status" value="1"/>
</dbReference>
<dbReference type="KEGG" id="pbl:PAAG_02334"/>
<dbReference type="GO" id="GO:0005829">
    <property type="term" value="C:cytosol"/>
    <property type="evidence" value="ECO:0007669"/>
    <property type="project" value="TreeGrafter"/>
</dbReference>
<dbReference type="OMA" id="WWAKFER"/>
<dbReference type="InterPro" id="IPR048364">
    <property type="entry name" value="Hikeshi-like_C"/>
</dbReference>
<dbReference type="GO" id="GO:0061608">
    <property type="term" value="F:nuclear import signal receptor activity"/>
    <property type="evidence" value="ECO:0007669"/>
    <property type="project" value="TreeGrafter"/>
</dbReference>
<dbReference type="InterPro" id="IPR008493">
    <property type="entry name" value="Hikeshi-like_N"/>
</dbReference>
<protein>
    <submittedName>
        <fullName evidence="5">Uncharacterized protein</fullName>
    </submittedName>
</protein>